<name>A0A0D3F8L7_9ORYZ</name>
<accession>A0A0D3F8L7</accession>
<dbReference type="EnsemblPlants" id="OBART02G27050.1">
    <property type="protein sequence ID" value="OBART02G27050.1"/>
    <property type="gene ID" value="OBART02G27050"/>
</dbReference>
<organism evidence="1">
    <name type="scientific">Oryza barthii</name>
    <dbReference type="NCBI Taxonomy" id="65489"/>
    <lineage>
        <taxon>Eukaryota</taxon>
        <taxon>Viridiplantae</taxon>
        <taxon>Streptophyta</taxon>
        <taxon>Embryophyta</taxon>
        <taxon>Tracheophyta</taxon>
        <taxon>Spermatophyta</taxon>
        <taxon>Magnoliopsida</taxon>
        <taxon>Liliopsida</taxon>
        <taxon>Poales</taxon>
        <taxon>Poaceae</taxon>
        <taxon>BOP clade</taxon>
        <taxon>Oryzoideae</taxon>
        <taxon>Oryzeae</taxon>
        <taxon>Oryzinae</taxon>
        <taxon>Oryza</taxon>
    </lineage>
</organism>
<reference evidence="1" key="2">
    <citation type="submission" date="2015-03" db="UniProtKB">
        <authorList>
            <consortium name="EnsemblPlants"/>
        </authorList>
    </citation>
    <scope>IDENTIFICATION</scope>
</reference>
<sequence length="102" mass="10970">MGEEGAAAATRASCSRRAAASCWGRFGLGLAALWRRLRWIGLPRRRLRTYVLSASGLNYDPLGYSQNFDNGGLGDGECEANFSVRFARHAGATRPHAPSVAS</sequence>
<evidence type="ECO:0000313" key="2">
    <source>
        <dbReference type="Proteomes" id="UP000026960"/>
    </source>
</evidence>
<dbReference type="PaxDb" id="65489-OBART02G27050.1"/>
<evidence type="ECO:0000313" key="1">
    <source>
        <dbReference type="EnsemblPlants" id="OBART02G27050.1"/>
    </source>
</evidence>
<dbReference type="AlphaFoldDB" id="A0A0D3F8L7"/>
<reference evidence="1" key="1">
    <citation type="journal article" date="2009" name="Rice">
        <title>De Novo Next Generation Sequencing of Plant Genomes.</title>
        <authorList>
            <person name="Rounsley S."/>
            <person name="Marri P.R."/>
            <person name="Yu Y."/>
            <person name="He R."/>
            <person name="Sisneros N."/>
            <person name="Goicoechea J.L."/>
            <person name="Lee S.J."/>
            <person name="Angelova A."/>
            <person name="Kudrna D."/>
            <person name="Luo M."/>
            <person name="Affourtit J."/>
            <person name="Desany B."/>
            <person name="Knight J."/>
            <person name="Niazi F."/>
            <person name="Egholm M."/>
            <person name="Wing R.A."/>
        </authorList>
    </citation>
    <scope>NUCLEOTIDE SEQUENCE [LARGE SCALE GENOMIC DNA]</scope>
    <source>
        <strain evidence="1">cv. IRGC 105608</strain>
    </source>
</reference>
<protein>
    <submittedName>
        <fullName evidence="1">Uncharacterized protein</fullName>
    </submittedName>
</protein>
<dbReference type="Proteomes" id="UP000026960">
    <property type="component" value="Chromosome 2"/>
</dbReference>
<dbReference type="HOGENOM" id="CLU_148968_1_0_1"/>
<proteinExistence type="predicted"/>
<keyword evidence="2" id="KW-1185">Reference proteome</keyword>
<dbReference type="Gramene" id="OBART02G27050.1">
    <property type="protein sequence ID" value="OBART02G27050.1"/>
    <property type="gene ID" value="OBART02G27050"/>
</dbReference>
<dbReference type="eggNOG" id="ENOG502R4G0">
    <property type="taxonomic scope" value="Eukaryota"/>
</dbReference>